<keyword evidence="8 9" id="KW-0472">Membrane</keyword>
<reference evidence="12 13" key="1">
    <citation type="submission" date="2015-03" db="EMBL/GenBank/DDBJ databases">
        <title>Draft Genome Sequence of Burkholderia andropogonis type strain ICMP2807, isolated from Sorghum bicolor.</title>
        <authorList>
            <person name="Lopes-Santos L."/>
            <person name="Castro D.B."/>
            <person name="Ottoboni L.M."/>
            <person name="Park D."/>
            <person name="Weirc B.S."/>
            <person name="Destefano S.A."/>
        </authorList>
    </citation>
    <scope>NUCLEOTIDE SEQUENCE [LARGE SCALE GENOMIC DNA]</scope>
    <source>
        <strain evidence="12 13">ICMP2807</strain>
    </source>
</reference>
<sequence>MRCFIHSSLRPFGIRYAAIGGFEAIQATAGMLAPLALGMLVQRMTEIVNNDAISTHPTTLFTIGWPLLFFISTLTVDMTCSRGSGALFIHSLAPQRHSIAMRLHMTALSRKQDFHTCYHPGLISQRVTETAVAINQLLGSVFFDFWPTAIALTLAAFTLCLASPYLGCFMIAWVCVYGIVSYRIARKAESLIVDAAACEAQTNAQITDSLTNQMSVILNNGLHTERRHLSRYQLIERKAINRSNRFFERLRWGQFAFMAIFCVSISCVASWLFIKGDIDLALFTMSVGIVLHVVNYTHNLSQRLIDYFGYWGKIVDGVTHLLPSGPIDADTHTATATECSQVAAGAPTVSTVAATYDAPERSIHAAQMPIASALNPGKSAFPLLSEDWPNGKALDIVFEAVCYDLGDRRILNRIDLTIRLGDRIAIVGPSGAGKSTLLRLVLGVIEPTEGRILVAGRDLRTVSPACWRNYLAAVPQQACLFNRSIIENVLYAVPTLRQTSNATQSLCGAQPSFLAADTGKDKDISYAPNAVYHSALARAQARSFVSALPGGDDTLIGPNGTTLSGGEVQRLLLARAFARDAAVMVLDEATANLDPVTESAVCAQWLAAKVGAPGSNDLPSDIEMNRTTVRSDTTVLFVSHRIERASAMPRILVVVDGRIVADGTHIALLESSQDYQSLWKEGKRDYATWTP</sequence>
<dbReference type="PROSITE" id="PS50893">
    <property type="entry name" value="ABC_TRANSPORTER_2"/>
    <property type="match status" value="1"/>
</dbReference>
<feature type="transmembrane region" description="Helical" evidence="9">
    <location>
        <begin position="255"/>
        <end position="274"/>
    </location>
</feature>
<evidence type="ECO:0000313" key="13">
    <source>
        <dbReference type="Proteomes" id="UP000033618"/>
    </source>
</evidence>
<keyword evidence="6" id="KW-0067">ATP-binding</keyword>
<accession>A0A0F5JYZ2</accession>
<dbReference type="SUPFAM" id="SSF90123">
    <property type="entry name" value="ABC transporter transmembrane region"/>
    <property type="match status" value="1"/>
</dbReference>
<organism evidence="12 13">
    <name type="scientific">Robbsia andropogonis</name>
    <dbReference type="NCBI Taxonomy" id="28092"/>
    <lineage>
        <taxon>Bacteria</taxon>
        <taxon>Pseudomonadati</taxon>
        <taxon>Pseudomonadota</taxon>
        <taxon>Betaproteobacteria</taxon>
        <taxon>Burkholderiales</taxon>
        <taxon>Burkholderiaceae</taxon>
        <taxon>Robbsia</taxon>
    </lineage>
</organism>
<evidence type="ECO:0000256" key="3">
    <source>
        <dbReference type="ARBA" id="ARBA00022519"/>
    </source>
</evidence>
<proteinExistence type="predicted"/>
<comment type="caution">
    <text evidence="12">The sequence shown here is derived from an EMBL/GenBank/DDBJ whole genome shotgun (WGS) entry which is preliminary data.</text>
</comment>
<evidence type="ECO:0000259" key="11">
    <source>
        <dbReference type="PROSITE" id="PS50929"/>
    </source>
</evidence>
<feature type="domain" description="ABC transmembrane type-1" evidence="11">
    <location>
        <begin position="24"/>
        <end position="316"/>
    </location>
</feature>
<comment type="subcellular location">
    <subcellularLocation>
        <location evidence="1">Cell membrane</location>
        <topology evidence="1">Multi-pass membrane protein</topology>
    </subcellularLocation>
</comment>
<evidence type="ECO:0000259" key="10">
    <source>
        <dbReference type="PROSITE" id="PS50893"/>
    </source>
</evidence>
<dbReference type="Proteomes" id="UP000033618">
    <property type="component" value="Unassembled WGS sequence"/>
</dbReference>
<dbReference type="GO" id="GO:0034040">
    <property type="term" value="F:ATPase-coupled lipid transmembrane transporter activity"/>
    <property type="evidence" value="ECO:0007669"/>
    <property type="project" value="TreeGrafter"/>
</dbReference>
<evidence type="ECO:0000256" key="9">
    <source>
        <dbReference type="SAM" id="Phobius"/>
    </source>
</evidence>
<keyword evidence="3" id="KW-0997">Cell inner membrane</keyword>
<evidence type="ECO:0000313" key="12">
    <source>
        <dbReference type="EMBL" id="KKB62920.1"/>
    </source>
</evidence>
<evidence type="ECO:0000256" key="4">
    <source>
        <dbReference type="ARBA" id="ARBA00022692"/>
    </source>
</evidence>
<dbReference type="AlphaFoldDB" id="A0A0F5JYZ2"/>
<dbReference type="InterPro" id="IPR011527">
    <property type="entry name" value="ABC1_TM_dom"/>
</dbReference>
<dbReference type="EMBL" id="LAQU01000014">
    <property type="protein sequence ID" value="KKB62920.1"/>
    <property type="molecule type" value="Genomic_DNA"/>
</dbReference>
<dbReference type="PATRIC" id="fig|28092.6.peg.3357"/>
<evidence type="ECO:0000256" key="1">
    <source>
        <dbReference type="ARBA" id="ARBA00004651"/>
    </source>
</evidence>
<dbReference type="GO" id="GO:0005886">
    <property type="term" value="C:plasma membrane"/>
    <property type="evidence" value="ECO:0007669"/>
    <property type="project" value="UniProtKB-SubCell"/>
</dbReference>
<dbReference type="GO" id="GO:0140359">
    <property type="term" value="F:ABC-type transporter activity"/>
    <property type="evidence" value="ECO:0007669"/>
    <property type="project" value="InterPro"/>
</dbReference>
<keyword evidence="5" id="KW-0547">Nucleotide-binding</keyword>
<dbReference type="InterPro" id="IPR003593">
    <property type="entry name" value="AAA+_ATPase"/>
</dbReference>
<dbReference type="Gene3D" id="1.20.1560.10">
    <property type="entry name" value="ABC transporter type 1, transmembrane domain"/>
    <property type="match status" value="1"/>
</dbReference>
<dbReference type="Pfam" id="PF00664">
    <property type="entry name" value="ABC_membrane"/>
    <property type="match status" value="1"/>
</dbReference>
<dbReference type="InterPro" id="IPR027417">
    <property type="entry name" value="P-loop_NTPase"/>
</dbReference>
<feature type="domain" description="ABC transporter" evidence="10">
    <location>
        <begin position="396"/>
        <end position="681"/>
    </location>
</feature>
<evidence type="ECO:0008006" key="14">
    <source>
        <dbReference type="Google" id="ProtNLM"/>
    </source>
</evidence>
<protein>
    <recommendedName>
        <fullName evidence="14">ABC transporter ATP-binding protein</fullName>
    </recommendedName>
</protein>
<dbReference type="PANTHER" id="PTHR24221">
    <property type="entry name" value="ATP-BINDING CASSETTE SUB-FAMILY B"/>
    <property type="match status" value="1"/>
</dbReference>
<dbReference type="GO" id="GO:0016887">
    <property type="term" value="F:ATP hydrolysis activity"/>
    <property type="evidence" value="ECO:0007669"/>
    <property type="project" value="InterPro"/>
</dbReference>
<dbReference type="InterPro" id="IPR036640">
    <property type="entry name" value="ABC1_TM_sf"/>
</dbReference>
<feature type="transmembrane region" description="Helical" evidence="9">
    <location>
        <begin position="149"/>
        <end position="180"/>
    </location>
</feature>
<gene>
    <name evidence="12" type="ORF">WM40_14210</name>
</gene>
<dbReference type="PANTHER" id="PTHR24221:SF203">
    <property type="entry name" value="ATP-BINDING_PERMEASE FUSION ABC TRANSPORTER-RELATED"/>
    <property type="match status" value="1"/>
</dbReference>
<dbReference type="Gene3D" id="3.40.50.300">
    <property type="entry name" value="P-loop containing nucleotide triphosphate hydrolases"/>
    <property type="match status" value="1"/>
</dbReference>
<evidence type="ECO:0000256" key="5">
    <source>
        <dbReference type="ARBA" id="ARBA00022741"/>
    </source>
</evidence>
<keyword evidence="2" id="KW-1003">Cell membrane</keyword>
<dbReference type="GO" id="GO:0005524">
    <property type="term" value="F:ATP binding"/>
    <property type="evidence" value="ECO:0007669"/>
    <property type="project" value="UniProtKB-KW"/>
</dbReference>
<feature type="transmembrane region" description="Helical" evidence="9">
    <location>
        <begin position="12"/>
        <end position="37"/>
    </location>
</feature>
<keyword evidence="7 9" id="KW-1133">Transmembrane helix</keyword>
<dbReference type="SUPFAM" id="SSF52540">
    <property type="entry name" value="P-loop containing nucleoside triphosphate hydrolases"/>
    <property type="match status" value="1"/>
</dbReference>
<keyword evidence="4 9" id="KW-0812">Transmembrane</keyword>
<dbReference type="Pfam" id="PF00005">
    <property type="entry name" value="ABC_tran"/>
    <property type="match status" value="1"/>
</dbReference>
<dbReference type="PROSITE" id="PS50929">
    <property type="entry name" value="ABC_TM1F"/>
    <property type="match status" value="1"/>
</dbReference>
<keyword evidence="13" id="KW-1185">Reference proteome</keyword>
<evidence type="ECO:0000256" key="6">
    <source>
        <dbReference type="ARBA" id="ARBA00022840"/>
    </source>
</evidence>
<evidence type="ECO:0000256" key="7">
    <source>
        <dbReference type="ARBA" id="ARBA00022989"/>
    </source>
</evidence>
<dbReference type="InterPro" id="IPR003439">
    <property type="entry name" value="ABC_transporter-like_ATP-bd"/>
</dbReference>
<dbReference type="STRING" id="28092.WM40_14210"/>
<evidence type="ECO:0000256" key="2">
    <source>
        <dbReference type="ARBA" id="ARBA00022475"/>
    </source>
</evidence>
<name>A0A0F5JYZ2_9BURK</name>
<dbReference type="SMART" id="SM00382">
    <property type="entry name" value="AAA"/>
    <property type="match status" value="1"/>
</dbReference>
<evidence type="ECO:0000256" key="8">
    <source>
        <dbReference type="ARBA" id="ARBA00023136"/>
    </source>
</evidence>
<dbReference type="InterPro" id="IPR039421">
    <property type="entry name" value="Type_1_exporter"/>
</dbReference>